<dbReference type="GO" id="GO:0016757">
    <property type="term" value="F:glycosyltransferase activity"/>
    <property type="evidence" value="ECO:0007669"/>
    <property type="project" value="UniProtKB-ARBA"/>
</dbReference>
<dbReference type="RefSeq" id="WP_022970091.1">
    <property type="nucleotide sequence ID" value="NZ_ATVD01000005.1"/>
</dbReference>
<keyword evidence="3" id="KW-1185">Reference proteome</keyword>
<dbReference type="SUPFAM" id="SSF53756">
    <property type="entry name" value="UDP-Glycosyltransferase/glycogen phosphorylase"/>
    <property type="match status" value="1"/>
</dbReference>
<dbReference type="Pfam" id="PF13692">
    <property type="entry name" value="Glyco_trans_1_4"/>
    <property type="match status" value="1"/>
</dbReference>
<comment type="caution">
    <text evidence="2">The sequence shown here is derived from an EMBL/GenBank/DDBJ whole genome shotgun (WGS) entry which is preliminary data.</text>
</comment>
<dbReference type="PANTHER" id="PTHR12526:SF638">
    <property type="entry name" value="SPORE COAT PROTEIN SA"/>
    <property type="match status" value="1"/>
</dbReference>
<feature type="domain" description="Glycosyltransferase subfamily 4-like N-terminal" evidence="1">
    <location>
        <begin position="34"/>
        <end position="175"/>
    </location>
</feature>
<reference evidence="2 3" key="1">
    <citation type="submission" date="2013-09" db="EMBL/GenBank/DDBJ databases">
        <title>Genome sequencing of Arenimonas oryziterrae.</title>
        <authorList>
            <person name="Chen F."/>
            <person name="Wang G."/>
        </authorList>
    </citation>
    <scope>NUCLEOTIDE SEQUENCE [LARGE SCALE GENOMIC DNA]</scope>
    <source>
        <strain evidence="2 3">YC6267</strain>
    </source>
</reference>
<dbReference type="Pfam" id="PF13579">
    <property type="entry name" value="Glyco_trans_4_4"/>
    <property type="match status" value="1"/>
</dbReference>
<accession>A0A091BFH0</accession>
<gene>
    <name evidence="2" type="ORF">N789_11270</name>
</gene>
<dbReference type="STRING" id="1121015.GCA_000420545_02485"/>
<dbReference type="Proteomes" id="UP000029385">
    <property type="component" value="Unassembled WGS sequence"/>
</dbReference>
<dbReference type="AlphaFoldDB" id="A0A091BFH0"/>
<dbReference type="Gene3D" id="3.40.50.2000">
    <property type="entry name" value="Glycogen Phosphorylase B"/>
    <property type="match status" value="2"/>
</dbReference>
<dbReference type="EMBL" id="AVCI01000006">
    <property type="protein sequence ID" value="KFN43135.1"/>
    <property type="molecule type" value="Genomic_DNA"/>
</dbReference>
<organism evidence="2 3">
    <name type="scientific">Arenimonas oryziterrae DSM 21050 = YC6267</name>
    <dbReference type="NCBI Taxonomy" id="1121015"/>
    <lineage>
        <taxon>Bacteria</taxon>
        <taxon>Pseudomonadati</taxon>
        <taxon>Pseudomonadota</taxon>
        <taxon>Gammaproteobacteria</taxon>
        <taxon>Lysobacterales</taxon>
        <taxon>Lysobacteraceae</taxon>
        <taxon>Arenimonas</taxon>
    </lineage>
</organism>
<protein>
    <recommendedName>
        <fullName evidence="1">Glycosyltransferase subfamily 4-like N-terminal domain-containing protein</fullName>
    </recommendedName>
</protein>
<evidence type="ECO:0000313" key="3">
    <source>
        <dbReference type="Proteomes" id="UP000029385"/>
    </source>
</evidence>
<name>A0A091BFH0_9GAMM</name>
<dbReference type="OrthoDB" id="258796at2"/>
<evidence type="ECO:0000259" key="1">
    <source>
        <dbReference type="Pfam" id="PF13579"/>
    </source>
</evidence>
<dbReference type="PANTHER" id="PTHR12526">
    <property type="entry name" value="GLYCOSYLTRANSFERASE"/>
    <property type="match status" value="1"/>
</dbReference>
<proteinExistence type="predicted"/>
<dbReference type="eggNOG" id="COG0438">
    <property type="taxonomic scope" value="Bacteria"/>
</dbReference>
<evidence type="ECO:0000313" key="2">
    <source>
        <dbReference type="EMBL" id="KFN43135.1"/>
    </source>
</evidence>
<dbReference type="PATRIC" id="fig|1121015.4.peg.1732"/>
<dbReference type="InterPro" id="IPR028098">
    <property type="entry name" value="Glyco_trans_4-like_N"/>
</dbReference>
<sequence>MSGVDSSAPRQKILFLGKRHYTNKDAWTERFGRIYRLPAQWARAGHEVRLWLIDYHGREIVEATDGDLAVSSCPPLSLGLFVRAARALRFRPAVVVASGDCYIGGLGWLLARLSGARFVFDVYDKYDEFAGYVRPLGWDLFGFLRRHADWRLYPSTPLATFYRTAQSEAHDLVVANGVDENVFRPLPMADCRARLGLPQDAKIIGYFGSMEADRGVNDLIAAVARLREAGEPIRLLVCGRQDPATPLTREWIDYRGLVAHADMPAYLNACDVLALPYRSSPFMDMGASCKIAEYLMCRRPIVSTRTPNFVGNFPRQADELGEGVSTAGDSDDLARAISHQLQHRLVPSVPEDMTWTTIAQQALAFLSTPPAPDARARSS</sequence>